<dbReference type="GO" id="GO:0003676">
    <property type="term" value="F:nucleic acid binding"/>
    <property type="evidence" value="ECO:0007669"/>
    <property type="project" value="InterPro"/>
</dbReference>
<dbReference type="InterPro" id="IPR001584">
    <property type="entry name" value="Integrase_cat-core"/>
</dbReference>
<dbReference type="Gene3D" id="3.30.70.270">
    <property type="match status" value="1"/>
</dbReference>
<comment type="caution">
    <text evidence="3">The sequence shown here is derived from an EMBL/GenBank/DDBJ whole genome shotgun (WGS) entry which is preliminary data.</text>
</comment>
<feature type="domain" description="Integrase catalytic" evidence="2">
    <location>
        <begin position="404"/>
        <end position="564"/>
    </location>
</feature>
<accession>A0A6L2LJJ9</accession>
<dbReference type="Gene3D" id="3.30.420.10">
    <property type="entry name" value="Ribonuclease H-like superfamily/Ribonuclease H"/>
    <property type="match status" value="1"/>
</dbReference>
<dbReference type="InterPro" id="IPR012337">
    <property type="entry name" value="RNaseH-like_sf"/>
</dbReference>
<feature type="compositionally biased region" description="Low complexity" evidence="1">
    <location>
        <begin position="1"/>
        <end position="18"/>
    </location>
</feature>
<proteinExistence type="predicted"/>
<dbReference type="InterPro" id="IPR043502">
    <property type="entry name" value="DNA/RNA_pol_sf"/>
</dbReference>
<feature type="region of interest" description="Disordered" evidence="1">
    <location>
        <begin position="1"/>
        <end position="21"/>
    </location>
</feature>
<dbReference type="GO" id="GO:0003964">
    <property type="term" value="F:RNA-directed DNA polymerase activity"/>
    <property type="evidence" value="ECO:0007669"/>
    <property type="project" value="UniProtKB-KW"/>
</dbReference>
<dbReference type="SUPFAM" id="SSF56672">
    <property type="entry name" value="DNA/RNA polymerases"/>
    <property type="match status" value="1"/>
</dbReference>
<dbReference type="PROSITE" id="PS50994">
    <property type="entry name" value="INTEGRASE"/>
    <property type="match status" value="1"/>
</dbReference>
<protein>
    <submittedName>
        <fullName evidence="3">Reverse transcriptase domain-containing protein</fullName>
    </submittedName>
</protein>
<keyword evidence="3" id="KW-0548">Nucleotidyltransferase</keyword>
<organism evidence="3">
    <name type="scientific">Tanacetum cinerariifolium</name>
    <name type="common">Dalmatian daisy</name>
    <name type="synonym">Chrysanthemum cinerariifolium</name>
    <dbReference type="NCBI Taxonomy" id="118510"/>
    <lineage>
        <taxon>Eukaryota</taxon>
        <taxon>Viridiplantae</taxon>
        <taxon>Streptophyta</taxon>
        <taxon>Embryophyta</taxon>
        <taxon>Tracheophyta</taxon>
        <taxon>Spermatophyta</taxon>
        <taxon>Magnoliopsida</taxon>
        <taxon>eudicotyledons</taxon>
        <taxon>Gunneridae</taxon>
        <taxon>Pentapetalae</taxon>
        <taxon>asterids</taxon>
        <taxon>campanulids</taxon>
        <taxon>Asterales</taxon>
        <taxon>Asteraceae</taxon>
        <taxon>Asteroideae</taxon>
        <taxon>Anthemideae</taxon>
        <taxon>Anthemidinae</taxon>
        <taxon>Tanacetum</taxon>
    </lineage>
</organism>
<keyword evidence="3" id="KW-0695">RNA-directed DNA polymerase</keyword>
<gene>
    <name evidence="3" type="ORF">Tci_033278</name>
</gene>
<dbReference type="SUPFAM" id="SSF53098">
    <property type="entry name" value="Ribonuclease H-like"/>
    <property type="match status" value="1"/>
</dbReference>
<dbReference type="InterPro" id="IPR036397">
    <property type="entry name" value="RNaseH_sf"/>
</dbReference>
<dbReference type="AlphaFoldDB" id="A0A6L2LJJ9"/>
<dbReference type="InterPro" id="IPR043128">
    <property type="entry name" value="Rev_trsase/Diguanyl_cyclase"/>
</dbReference>
<dbReference type="InterPro" id="IPR052160">
    <property type="entry name" value="Gypsy_RT_Integrase-like"/>
</dbReference>
<dbReference type="Pfam" id="PF00665">
    <property type="entry name" value="rve"/>
    <property type="match status" value="1"/>
</dbReference>
<feature type="compositionally biased region" description="Basic and acidic residues" evidence="1">
    <location>
        <begin position="149"/>
        <end position="170"/>
    </location>
</feature>
<dbReference type="EMBL" id="BKCJ010004481">
    <property type="protein sequence ID" value="GEU61300.1"/>
    <property type="molecule type" value="Genomic_DNA"/>
</dbReference>
<name>A0A6L2LJJ9_TANCI</name>
<evidence type="ECO:0000313" key="3">
    <source>
        <dbReference type="EMBL" id="GEU61300.1"/>
    </source>
</evidence>
<evidence type="ECO:0000256" key="1">
    <source>
        <dbReference type="SAM" id="MobiDB-lite"/>
    </source>
</evidence>
<keyword evidence="3" id="KW-0808">Transferase</keyword>
<sequence length="564" mass="63310">MNTASTSGSGPLPSSTTANLKGGGTGTRAITFKIGQTLKYSYNDVELTNRIDVIDVACEEYFQEVLGFSEISKSGNPTPISDPIVTPSSPTLTPFGDSDFLLEETHAFLAIEDDSISPKIDDSYYDLEGDIHLLEELLNDDPSSPLPPKELKFVEPKTKKSSSDEPPELELKDLPSHLEYAFLEDADKLPVKDDEKAHLLKLNDATRKDHFSLPFMDQMLERLAGNEFYCFLDGFFGYFQIPIDLKDQERAPSLALMELLPTDACLSAYVMLRACSKGTENLAADHLSRLENPHQSNLEKKEITKTFPLKTLGMVTFHGDSSTPWFADFTNYHAGNFIVKGLSSQQKKKFFKDVKHYFWDDPYLFRIGVDQVIRRCVYSQEAIDILTACHNGPTEGNHGKISQCDEMPQNAIQIYEIFDIWGIDFMGPFPSSRGNTYILVAVDYLSKCIEAKALPNNDARVVVKILKSLFGRFGTPRAIIIDRGTHFCNDQFAKAMLKYEVTHLLSTAYHPQTSGQFEVSNLGLKRILERTVGENRASWYDKLDDALWAFRTLSRHPSGALLIS</sequence>
<dbReference type="GO" id="GO:0015074">
    <property type="term" value="P:DNA integration"/>
    <property type="evidence" value="ECO:0007669"/>
    <property type="project" value="InterPro"/>
</dbReference>
<feature type="region of interest" description="Disordered" evidence="1">
    <location>
        <begin position="138"/>
        <end position="170"/>
    </location>
</feature>
<evidence type="ECO:0000259" key="2">
    <source>
        <dbReference type="PROSITE" id="PS50994"/>
    </source>
</evidence>
<dbReference type="PANTHER" id="PTHR47266">
    <property type="entry name" value="ENDONUCLEASE-RELATED"/>
    <property type="match status" value="1"/>
</dbReference>
<reference evidence="3" key="1">
    <citation type="journal article" date="2019" name="Sci. Rep.">
        <title>Draft genome of Tanacetum cinerariifolium, the natural source of mosquito coil.</title>
        <authorList>
            <person name="Yamashiro T."/>
            <person name="Shiraishi A."/>
            <person name="Satake H."/>
            <person name="Nakayama K."/>
        </authorList>
    </citation>
    <scope>NUCLEOTIDE SEQUENCE</scope>
</reference>